<evidence type="ECO:0000313" key="2">
    <source>
        <dbReference type="EMBL" id="KPU73752.1"/>
    </source>
</evidence>
<dbReference type="KEGG" id="dan:26514128"/>
<proteinExistence type="predicted"/>
<dbReference type="Proteomes" id="UP000007801">
    <property type="component" value="Unassembled WGS sequence"/>
</dbReference>
<accession>A0A0P8Y497</accession>
<feature type="chain" id="PRO_5006154327" evidence="1">
    <location>
        <begin position="23"/>
        <end position="89"/>
    </location>
</feature>
<dbReference type="AlphaFoldDB" id="A0A0P8Y497"/>
<reference evidence="2 3" key="1">
    <citation type="journal article" date="2007" name="Nature">
        <title>Evolution of genes and genomes on the Drosophila phylogeny.</title>
        <authorList>
            <consortium name="Drosophila 12 Genomes Consortium"/>
            <person name="Clark A.G."/>
            <person name="Eisen M.B."/>
            <person name="Smith D.R."/>
            <person name="Bergman C.M."/>
            <person name="Oliver B."/>
            <person name="Markow T.A."/>
            <person name="Kaufman T.C."/>
            <person name="Kellis M."/>
            <person name="Gelbart W."/>
            <person name="Iyer V.N."/>
            <person name="Pollard D.A."/>
            <person name="Sackton T.B."/>
            <person name="Larracuente A.M."/>
            <person name="Singh N.D."/>
            <person name="Abad J.P."/>
            <person name="Abt D.N."/>
            <person name="Adryan B."/>
            <person name="Aguade M."/>
            <person name="Akashi H."/>
            <person name="Anderson W.W."/>
            <person name="Aquadro C.F."/>
            <person name="Ardell D.H."/>
            <person name="Arguello R."/>
            <person name="Artieri C.G."/>
            <person name="Barbash D.A."/>
            <person name="Barker D."/>
            <person name="Barsanti P."/>
            <person name="Batterham P."/>
            <person name="Batzoglou S."/>
            <person name="Begun D."/>
            <person name="Bhutkar A."/>
            <person name="Blanco E."/>
            <person name="Bosak S.A."/>
            <person name="Bradley R.K."/>
            <person name="Brand A.D."/>
            <person name="Brent M.R."/>
            <person name="Brooks A.N."/>
            <person name="Brown R.H."/>
            <person name="Butlin R.K."/>
            <person name="Caggese C."/>
            <person name="Calvi B.R."/>
            <person name="Bernardo de Carvalho A."/>
            <person name="Caspi A."/>
            <person name="Castrezana S."/>
            <person name="Celniker S.E."/>
            <person name="Chang J.L."/>
            <person name="Chapple C."/>
            <person name="Chatterji S."/>
            <person name="Chinwalla A."/>
            <person name="Civetta A."/>
            <person name="Clifton S.W."/>
            <person name="Comeron J.M."/>
            <person name="Costello J.C."/>
            <person name="Coyne J.A."/>
            <person name="Daub J."/>
            <person name="David R.G."/>
            <person name="Delcher A.L."/>
            <person name="Delehaunty K."/>
            <person name="Do C.B."/>
            <person name="Ebling H."/>
            <person name="Edwards K."/>
            <person name="Eickbush T."/>
            <person name="Evans J.D."/>
            <person name="Filipski A."/>
            <person name="Findeiss S."/>
            <person name="Freyhult E."/>
            <person name="Fulton L."/>
            <person name="Fulton R."/>
            <person name="Garcia A.C."/>
            <person name="Gardiner A."/>
            <person name="Garfield D.A."/>
            <person name="Garvin B.E."/>
            <person name="Gibson G."/>
            <person name="Gilbert D."/>
            <person name="Gnerre S."/>
            <person name="Godfrey J."/>
            <person name="Good R."/>
            <person name="Gotea V."/>
            <person name="Gravely B."/>
            <person name="Greenberg A.J."/>
            <person name="Griffiths-Jones S."/>
            <person name="Gross S."/>
            <person name="Guigo R."/>
            <person name="Gustafson E.A."/>
            <person name="Haerty W."/>
            <person name="Hahn M.W."/>
            <person name="Halligan D.L."/>
            <person name="Halpern A.L."/>
            <person name="Halter G.M."/>
            <person name="Han M.V."/>
            <person name="Heger A."/>
            <person name="Hillier L."/>
            <person name="Hinrichs A.S."/>
            <person name="Holmes I."/>
            <person name="Hoskins R.A."/>
            <person name="Hubisz M.J."/>
            <person name="Hultmark D."/>
            <person name="Huntley M.A."/>
            <person name="Jaffe D.B."/>
            <person name="Jagadeeshan S."/>
            <person name="Jeck W.R."/>
            <person name="Johnson J."/>
            <person name="Jones C.D."/>
            <person name="Jordan W.C."/>
            <person name="Karpen G.H."/>
            <person name="Kataoka E."/>
            <person name="Keightley P.D."/>
            <person name="Kheradpour P."/>
            <person name="Kirkness E.F."/>
            <person name="Koerich L.B."/>
            <person name="Kristiansen K."/>
            <person name="Kudrna D."/>
            <person name="Kulathinal R.J."/>
            <person name="Kumar S."/>
            <person name="Kwok R."/>
            <person name="Lander E."/>
            <person name="Langley C.H."/>
            <person name="Lapoint R."/>
            <person name="Lazzaro B.P."/>
            <person name="Lee S.J."/>
            <person name="Levesque L."/>
            <person name="Li R."/>
            <person name="Lin C.F."/>
            <person name="Lin M.F."/>
            <person name="Lindblad-Toh K."/>
            <person name="Llopart A."/>
            <person name="Long M."/>
            <person name="Low L."/>
            <person name="Lozovsky E."/>
            <person name="Lu J."/>
            <person name="Luo M."/>
            <person name="Machado C.A."/>
            <person name="Makalowski W."/>
            <person name="Marzo M."/>
            <person name="Matsuda M."/>
            <person name="Matzkin L."/>
            <person name="McAllister B."/>
            <person name="McBride C.S."/>
            <person name="McKernan B."/>
            <person name="McKernan K."/>
            <person name="Mendez-Lago M."/>
            <person name="Minx P."/>
            <person name="Mollenhauer M.U."/>
            <person name="Montooth K."/>
            <person name="Mount S.M."/>
            <person name="Mu X."/>
            <person name="Myers E."/>
            <person name="Negre B."/>
            <person name="Newfeld S."/>
            <person name="Nielsen R."/>
            <person name="Noor M.A."/>
            <person name="O'Grady P."/>
            <person name="Pachter L."/>
            <person name="Papaceit M."/>
            <person name="Parisi M.J."/>
            <person name="Parisi M."/>
            <person name="Parts L."/>
            <person name="Pedersen J.S."/>
            <person name="Pesole G."/>
            <person name="Phillippy A.M."/>
            <person name="Ponting C.P."/>
            <person name="Pop M."/>
            <person name="Porcelli D."/>
            <person name="Powell J.R."/>
            <person name="Prohaska S."/>
            <person name="Pruitt K."/>
            <person name="Puig M."/>
            <person name="Quesneville H."/>
            <person name="Ram K.R."/>
            <person name="Rand D."/>
            <person name="Rasmussen M.D."/>
            <person name="Reed L.K."/>
            <person name="Reenan R."/>
            <person name="Reily A."/>
            <person name="Remington K.A."/>
            <person name="Rieger T.T."/>
            <person name="Ritchie M.G."/>
            <person name="Robin C."/>
            <person name="Rogers Y.H."/>
            <person name="Rohde C."/>
            <person name="Rozas J."/>
            <person name="Rubenfield M.J."/>
            <person name="Ruiz A."/>
            <person name="Russo S."/>
            <person name="Salzberg S.L."/>
            <person name="Sanchez-Gracia A."/>
            <person name="Saranga D.J."/>
            <person name="Sato H."/>
            <person name="Schaeffer S.W."/>
            <person name="Schatz M.C."/>
            <person name="Schlenke T."/>
            <person name="Schwartz R."/>
            <person name="Segarra C."/>
            <person name="Singh R.S."/>
            <person name="Sirot L."/>
            <person name="Sirota M."/>
            <person name="Sisneros N.B."/>
            <person name="Smith C.D."/>
            <person name="Smith T.F."/>
            <person name="Spieth J."/>
            <person name="Stage D.E."/>
            <person name="Stark A."/>
            <person name="Stephan W."/>
            <person name="Strausberg R.L."/>
            <person name="Strempel S."/>
            <person name="Sturgill D."/>
            <person name="Sutton G."/>
            <person name="Sutton G.G."/>
            <person name="Tao W."/>
            <person name="Teichmann S."/>
            <person name="Tobari Y.N."/>
            <person name="Tomimura Y."/>
            <person name="Tsolas J.M."/>
            <person name="Valente V.L."/>
            <person name="Venter E."/>
            <person name="Venter J.C."/>
            <person name="Vicario S."/>
            <person name="Vieira F.G."/>
            <person name="Vilella A.J."/>
            <person name="Villasante A."/>
            <person name="Walenz B."/>
            <person name="Wang J."/>
            <person name="Wasserman M."/>
            <person name="Watts T."/>
            <person name="Wilson D."/>
            <person name="Wilson R.K."/>
            <person name="Wing R.A."/>
            <person name="Wolfner M.F."/>
            <person name="Wong A."/>
            <person name="Wong G.K."/>
            <person name="Wu C.I."/>
            <person name="Wu G."/>
            <person name="Yamamoto D."/>
            <person name="Yang H.P."/>
            <person name="Yang S.P."/>
            <person name="Yorke J.A."/>
            <person name="Yoshida K."/>
            <person name="Zdobnov E."/>
            <person name="Zhang P."/>
            <person name="Zhang Y."/>
            <person name="Zimin A.V."/>
            <person name="Baldwin J."/>
            <person name="Abdouelleil A."/>
            <person name="Abdulkadir J."/>
            <person name="Abebe A."/>
            <person name="Abera B."/>
            <person name="Abreu J."/>
            <person name="Acer S.C."/>
            <person name="Aftuck L."/>
            <person name="Alexander A."/>
            <person name="An P."/>
            <person name="Anderson E."/>
            <person name="Anderson S."/>
            <person name="Arachi H."/>
            <person name="Azer M."/>
            <person name="Bachantsang P."/>
            <person name="Barry A."/>
            <person name="Bayul T."/>
            <person name="Berlin A."/>
            <person name="Bessette D."/>
            <person name="Bloom T."/>
            <person name="Blye J."/>
            <person name="Boguslavskiy L."/>
            <person name="Bonnet C."/>
            <person name="Boukhgalter B."/>
            <person name="Bourzgui I."/>
            <person name="Brown A."/>
            <person name="Cahill P."/>
            <person name="Channer S."/>
            <person name="Cheshatsang Y."/>
            <person name="Chuda L."/>
            <person name="Citroen M."/>
            <person name="Collymore A."/>
            <person name="Cooke P."/>
            <person name="Costello M."/>
            <person name="D'Aco K."/>
            <person name="Daza R."/>
            <person name="De Haan G."/>
            <person name="DeGray S."/>
            <person name="DeMaso C."/>
            <person name="Dhargay N."/>
            <person name="Dooley K."/>
            <person name="Dooley E."/>
            <person name="Doricent M."/>
            <person name="Dorje P."/>
            <person name="Dorjee K."/>
            <person name="Dupes A."/>
            <person name="Elong R."/>
            <person name="Falk J."/>
            <person name="Farina A."/>
            <person name="Faro S."/>
            <person name="Ferguson D."/>
            <person name="Fisher S."/>
            <person name="Foley C.D."/>
            <person name="Franke A."/>
            <person name="Friedrich D."/>
            <person name="Gadbois L."/>
            <person name="Gearin G."/>
            <person name="Gearin C.R."/>
            <person name="Giannoukos G."/>
            <person name="Goode T."/>
            <person name="Graham J."/>
            <person name="Grandbois E."/>
            <person name="Grewal S."/>
            <person name="Gyaltsen K."/>
            <person name="Hafez N."/>
            <person name="Hagos B."/>
            <person name="Hall J."/>
            <person name="Henson C."/>
            <person name="Hollinger A."/>
            <person name="Honan T."/>
            <person name="Huard M.D."/>
            <person name="Hughes L."/>
            <person name="Hurhula B."/>
            <person name="Husby M.E."/>
            <person name="Kamat A."/>
            <person name="Kanga B."/>
            <person name="Kashin S."/>
            <person name="Khazanovich D."/>
            <person name="Kisner P."/>
            <person name="Lance K."/>
            <person name="Lara M."/>
            <person name="Lee W."/>
            <person name="Lennon N."/>
            <person name="Letendre F."/>
            <person name="LeVine R."/>
            <person name="Lipovsky A."/>
            <person name="Liu X."/>
            <person name="Liu J."/>
            <person name="Liu S."/>
            <person name="Lokyitsang T."/>
            <person name="Lokyitsang Y."/>
            <person name="Lubonja R."/>
            <person name="Lui A."/>
            <person name="MacDonald P."/>
            <person name="Magnisalis V."/>
            <person name="Maru K."/>
            <person name="Matthews C."/>
            <person name="McCusker W."/>
            <person name="McDonough S."/>
            <person name="Mehta T."/>
            <person name="Meldrim J."/>
            <person name="Meneus L."/>
            <person name="Mihai O."/>
            <person name="Mihalev A."/>
            <person name="Mihova T."/>
            <person name="Mittelman R."/>
            <person name="Mlenga V."/>
            <person name="Montmayeur A."/>
            <person name="Mulrain L."/>
            <person name="Navidi A."/>
            <person name="Naylor J."/>
            <person name="Negash T."/>
            <person name="Nguyen T."/>
            <person name="Nguyen N."/>
            <person name="Nicol R."/>
            <person name="Norbu C."/>
            <person name="Norbu N."/>
            <person name="Novod N."/>
            <person name="O'Neill B."/>
            <person name="Osman S."/>
            <person name="Markiewicz E."/>
            <person name="Oyono O.L."/>
            <person name="Patti C."/>
            <person name="Phunkhang P."/>
            <person name="Pierre F."/>
            <person name="Priest M."/>
            <person name="Raghuraman S."/>
            <person name="Rege F."/>
            <person name="Reyes R."/>
            <person name="Rise C."/>
            <person name="Rogov P."/>
            <person name="Ross K."/>
            <person name="Ryan E."/>
            <person name="Settipalli S."/>
            <person name="Shea T."/>
            <person name="Sherpa N."/>
            <person name="Shi L."/>
            <person name="Shih D."/>
            <person name="Sparrow T."/>
            <person name="Spaulding J."/>
            <person name="Stalker J."/>
            <person name="Stange-Thomann N."/>
            <person name="Stavropoulos S."/>
            <person name="Stone C."/>
            <person name="Strader C."/>
            <person name="Tesfaye S."/>
            <person name="Thomson T."/>
            <person name="Thoulutsang Y."/>
            <person name="Thoulutsang D."/>
            <person name="Topham K."/>
            <person name="Topping I."/>
            <person name="Tsamla T."/>
            <person name="Vassiliev H."/>
            <person name="Vo A."/>
            <person name="Wangchuk T."/>
            <person name="Wangdi T."/>
            <person name="Weiand M."/>
            <person name="Wilkinson J."/>
            <person name="Wilson A."/>
            <person name="Yadav S."/>
            <person name="Young G."/>
            <person name="Yu Q."/>
            <person name="Zembek L."/>
            <person name="Zhong D."/>
            <person name="Zimmer A."/>
            <person name="Zwirko Z."/>
            <person name="Jaffe D.B."/>
            <person name="Alvarez P."/>
            <person name="Brockman W."/>
            <person name="Butler J."/>
            <person name="Chin C."/>
            <person name="Gnerre S."/>
            <person name="Grabherr M."/>
            <person name="Kleber M."/>
            <person name="Mauceli E."/>
            <person name="MacCallum I."/>
        </authorList>
    </citation>
    <scope>NUCLEOTIDE SEQUENCE [LARGE SCALE GENOMIC DNA]</scope>
    <source>
        <strain evidence="3">Tucson 14024-0371.13</strain>
    </source>
</reference>
<dbReference type="InParanoid" id="A0A0P8Y497"/>
<gene>
    <name evidence="2" type="primary">Dana\GF26719</name>
    <name evidence="2" type="ORF">GF26719</name>
</gene>
<protein>
    <submittedName>
        <fullName evidence="2">Uncharacterized protein</fullName>
    </submittedName>
</protein>
<sequence>MEGFHKLLLSLLLISLVVIIAGHSHDLCCPPEEVPESSTSEGYNSAEIFMNEMEAISKALEEQELEDADDPEMTLLEIIFKPKTLNKVN</sequence>
<dbReference type="EMBL" id="CH902620">
    <property type="protein sequence ID" value="KPU73752.1"/>
    <property type="molecule type" value="Genomic_DNA"/>
</dbReference>
<evidence type="ECO:0000313" key="3">
    <source>
        <dbReference type="Proteomes" id="UP000007801"/>
    </source>
</evidence>
<feature type="signal peptide" evidence="1">
    <location>
        <begin position="1"/>
        <end position="22"/>
    </location>
</feature>
<keyword evidence="1" id="KW-0732">Signal</keyword>
<evidence type="ECO:0000256" key="1">
    <source>
        <dbReference type="SAM" id="SignalP"/>
    </source>
</evidence>
<name>A0A0P8Y497_DROAN</name>
<organism evidence="2 3">
    <name type="scientific">Drosophila ananassae</name>
    <name type="common">Fruit fly</name>
    <dbReference type="NCBI Taxonomy" id="7217"/>
    <lineage>
        <taxon>Eukaryota</taxon>
        <taxon>Metazoa</taxon>
        <taxon>Ecdysozoa</taxon>
        <taxon>Arthropoda</taxon>
        <taxon>Hexapoda</taxon>
        <taxon>Insecta</taxon>
        <taxon>Pterygota</taxon>
        <taxon>Neoptera</taxon>
        <taxon>Endopterygota</taxon>
        <taxon>Diptera</taxon>
        <taxon>Brachycera</taxon>
        <taxon>Muscomorpha</taxon>
        <taxon>Ephydroidea</taxon>
        <taxon>Drosophilidae</taxon>
        <taxon>Drosophila</taxon>
        <taxon>Sophophora</taxon>
    </lineage>
</organism>
<keyword evidence="3" id="KW-1185">Reference proteome</keyword>